<keyword evidence="4 8" id="KW-0521">NADP</keyword>
<comment type="caution">
    <text evidence="12">The sequence shown here is derived from an EMBL/GenBank/DDBJ whole genome shotgun (WGS) entry which is preliminary data.</text>
</comment>
<evidence type="ECO:0000256" key="5">
    <source>
        <dbReference type="ARBA" id="ARBA00023002"/>
    </source>
</evidence>
<dbReference type="InterPro" id="IPR022893">
    <property type="entry name" value="Shikimate_DH_fam"/>
</dbReference>
<evidence type="ECO:0000313" key="13">
    <source>
        <dbReference type="Proteomes" id="UP000093080"/>
    </source>
</evidence>
<comment type="similarity">
    <text evidence="8">Belongs to the shikimate dehydrogenase family.</text>
</comment>
<dbReference type="InterPro" id="IPR013708">
    <property type="entry name" value="Shikimate_DH-bd_N"/>
</dbReference>
<comment type="caution">
    <text evidence="8">Lacks conserved residue(s) required for the propagation of feature annotation.</text>
</comment>
<evidence type="ECO:0000256" key="4">
    <source>
        <dbReference type="ARBA" id="ARBA00022857"/>
    </source>
</evidence>
<accession>A0A1B9F8I0</accession>
<comment type="pathway">
    <text evidence="1 8">Metabolic intermediate biosynthesis; chorismate biosynthesis; chorismate from D-erythrose 4-phosphate and phosphoenolpyruvate: step 4/7.</text>
</comment>
<feature type="binding site" evidence="8">
    <location>
        <position position="235"/>
    </location>
    <ligand>
        <name>NADP(+)</name>
        <dbReference type="ChEBI" id="CHEBI:58349"/>
    </ligand>
</feature>
<evidence type="ECO:0000259" key="9">
    <source>
        <dbReference type="Pfam" id="PF01488"/>
    </source>
</evidence>
<evidence type="ECO:0000256" key="3">
    <source>
        <dbReference type="ARBA" id="ARBA00022605"/>
    </source>
</evidence>
<evidence type="ECO:0000256" key="6">
    <source>
        <dbReference type="ARBA" id="ARBA00023141"/>
    </source>
</evidence>
<dbReference type="NCBIfam" id="NF001319">
    <property type="entry name" value="PRK00258.3-3"/>
    <property type="match status" value="1"/>
</dbReference>
<dbReference type="PATRIC" id="fig|1156395.6.peg.28"/>
<dbReference type="Pfam" id="PF18317">
    <property type="entry name" value="SDH_C"/>
    <property type="match status" value="1"/>
</dbReference>
<dbReference type="SUPFAM" id="SSF51735">
    <property type="entry name" value="NAD(P)-binding Rossmann-fold domains"/>
    <property type="match status" value="1"/>
</dbReference>
<feature type="binding site" evidence="8">
    <location>
        <position position="105"/>
    </location>
    <ligand>
        <name>shikimate</name>
        <dbReference type="ChEBI" id="CHEBI:36208"/>
    </ligand>
</feature>
<dbReference type="EMBL" id="MAGO01000001">
    <property type="protein sequence ID" value="OCC16212.1"/>
    <property type="molecule type" value="Genomic_DNA"/>
</dbReference>
<proteinExistence type="inferred from homology"/>
<feature type="binding site" evidence="8">
    <location>
        <position position="90"/>
    </location>
    <ligand>
        <name>shikimate</name>
        <dbReference type="ChEBI" id="CHEBI:36208"/>
    </ligand>
</feature>
<evidence type="ECO:0000259" key="10">
    <source>
        <dbReference type="Pfam" id="PF08501"/>
    </source>
</evidence>
<feature type="binding site" evidence="8">
    <location>
        <begin position="128"/>
        <end position="132"/>
    </location>
    <ligand>
        <name>NADP(+)</name>
        <dbReference type="ChEBI" id="CHEBI:58349"/>
    </ligand>
</feature>
<feature type="binding site" evidence="8">
    <location>
        <begin position="20"/>
        <end position="22"/>
    </location>
    <ligand>
        <name>shikimate</name>
        <dbReference type="ChEBI" id="CHEBI:36208"/>
    </ligand>
</feature>
<feature type="binding site" evidence="8">
    <location>
        <position position="214"/>
    </location>
    <ligand>
        <name>shikimate</name>
        <dbReference type="ChEBI" id="CHEBI:36208"/>
    </ligand>
</feature>
<evidence type="ECO:0000256" key="7">
    <source>
        <dbReference type="ARBA" id="ARBA00049442"/>
    </source>
</evidence>
<keyword evidence="5 8" id="KW-0560">Oxidoreductase</keyword>
<dbReference type="CDD" id="cd01065">
    <property type="entry name" value="NAD_bind_Shikimate_DH"/>
    <property type="match status" value="1"/>
</dbReference>
<dbReference type="HAMAP" id="MF_00222">
    <property type="entry name" value="Shikimate_DH_AroE"/>
    <property type="match status" value="1"/>
</dbReference>
<gene>
    <name evidence="8" type="primary">aroE</name>
    <name evidence="12" type="ORF">DBT_0029</name>
</gene>
<dbReference type="Gene3D" id="3.40.50.720">
    <property type="entry name" value="NAD(P)-binding Rossmann-like Domain"/>
    <property type="match status" value="1"/>
</dbReference>
<dbReference type="Gene3D" id="3.40.50.10860">
    <property type="entry name" value="Leucine Dehydrogenase, chain A, domain 1"/>
    <property type="match status" value="1"/>
</dbReference>
<dbReference type="GO" id="GO:0050661">
    <property type="term" value="F:NADP binding"/>
    <property type="evidence" value="ECO:0007669"/>
    <property type="project" value="InterPro"/>
</dbReference>
<dbReference type="Pfam" id="PF08501">
    <property type="entry name" value="Shikimate_dh_N"/>
    <property type="match status" value="1"/>
</dbReference>
<feature type="binding site" evidence="8">
    <location>
        <begin position="151"/>
        <end position="156"/>
    </location>
    <ligand>
        <name>NADP(+)</name>
        <dbReference type="ChEBI" id="CHEBI:58349"/>
    </ligand>
</feature>
<dbReference type="InterPro" id="IPR006151">
    <property type="entry name" value="Shikm_DH/Glu-tRNA_Rdtase"/>
</dbReference>
<feature type="domain" description="Quinate/shikimate 5-dehydrogenase/glutamyl-tRNA reductase" evidence="9">
    <location>
        <begin position="119"/>
        <end position="187"/>
    </location>
</feature>
<dbReference type="PANTHER" id="PTHR21089">
    <property type="entry name" value="SHIKIMATE DEHYDROGENASE"/>
    <property type="match status" value="1"/>
</dbReference>
<dbReference type="RefSeq" id="WP_067615238.1">
    <property type="nucleotide sequence ID" value="NZ_MAGO01000001.1"/>
</dbReference>
<dbReference type="GO" id="GO:0008652">
    <property type="term" value="P:amino acid biosynthetic process"/>
    <property type="evidence" value="ECO:0007669"/>
    <property type="project" value="UniProtKB-KW"/>
</dbReference>
<comment type="catalytic activity">
    <reaction evidence="7 8">
        <text>shikimate + NADP(+) = 3-dehydroshikimate + NADPH + H(+)</text>
        <dbReference type="Rhea" id="RHEA:17737"/>
        <dbReference type="ChEBI" id="CHEBI:15378"/>
        <dbReference type="ChEBI" id="CHEBI:16630"/>
        <dbReference type="ChEBI" id="CHEBI:36208"/>
        <dbReference type="ChEBI" id="CHEBI:57783"/>
        <dbReference type="ChEBI" id="CHEBI:58349"/>
        <dbReference type="EC" id="1.1.1.25"/>
    </reaction>
</comment>
<keyword evidence="13" id="KW-1185">Reference proteome</keyword>
<keyword evidence="6 8" id="KW-0057">Aromatic amino acid biosynthesis</keyword>
<dbReference type="UniPathway" id="UPA00053">
    <property type="reaction ID" value="UER00087"/>
</dbReference>
<feature type="domain" description="SDH C-terminal" evidence="11">
    <location>
        <begin position="235"/>
        <end position="264"/>
    </location>
</feature>
<name>A0A1B9F8I0_9BACT</name>
<dbReference type="InterPro" id="IPR046346">
    <property type="entry name" value="Aminoacid_DH-like_N_sf"/>
</dbReference>
<evidence type="ECO:0000259" key="11">
    <source>
        <dbReference type="Pfam" id="PF18317"/>
    </source>
</evidence>
<dbReference type="GO" id="GO:0004764">
    <property type="term" value="F:shikimate 3-dehydrogenase (NADP+) activity"/>
    <property type="evidence" value="ECO:0007669"/>
    <property type="project" value="UniProtKB-UniRule"/>
</dbReference>
<dbReference type="GO" id="GO:0009423">
    <property type="term" value="P:chorismate biosynthetic process"/>
    <property type="evidence" value="ECO:0007669"/>
    <property type="project" value="UniProtKB-UniRule"/>
</dbReference>
<dbReference type="AlphaFoldDB" id="A0A1B9F8I0"/>
<sequence length="267" mass="28203">MGEGKGTKLYGIIGHPVAHSLSPNMHNAAFKALGINAVYLAFDVVDLRGAIQGVRALGVKGLSVTVPHKEAVIEFIDVVDQHVRSIGALNTIVNNDGLLYGTNTDWLGAVRAIEEICPIAGKRALVVGAGGSAKAIVYGLTLKGATVHVANRTESRAKELADRFGATFSGLSLSEELSFDILINATTCGMGGDTTMPVSIEVVKKAEVVMDIVYAPLETPLLKTAKALKKTTIDGLKMLLYQAVGQFELWTGKKAPVEVMKNAIYGA</sequence>
<dbReference type="InterPro" id="IPR041121">
    <property type="entry name" value="SDH_C"/>
</dbReference>
<dbReference type="PANTHER" id="PTHR21089:SF1">
    <property type="entry name" value="BIFUNCTIONAL 3-DEHYDROQUINATE DEHYDRATASE_SHIKIMATE DEHYDROGENASE, CHLOROPLASTIC"/>
    <property type="match status" value="1"/>
</dbReference>
<dbReference type="InterPro" id="IPR011342">
    <property type="entry name" value="Shikimate_DH"/>
</dbReference>
<evidence type="ECO:0000256" key="2">
    <source>
        <dbReference type="ARBA" id="ARBA00012962"/>
    </source>
</evidence>
<feature type="binding site" evidence="8">
    <location>
        <position position="65"/>
    </location>
    <ligand>
        <name>shikimate</name>
        <dbReference type="ChEBI" id="CHEBI:36208"/>
    </ligand>
</feature>
<feature type="active site" description="Proton acceptor" evidence="8">
    <location>
        <position position="69"/>
    </location>
</feature>
<dbReference type="GO" id="GO:0019632">
    <property type="term" value="P:shikimate metabolic process"/>
    <property type="evidence" value="ECO:0007669"/>
    <property type="project" value="InterPro"/>
</dbReference>
<comment type="function">
    <text evidence="8">Involved in the biosynthesis of the chorismate, which leads to the biosynthesis of aromatic amino acids. Catalyzes the reversible NADPH linked reduction of 3-dehydroshikimate (DHSA) to yield shikimate (SA).</text>
</comment>
<evidence type="ECO:0000256" key="1">
    <source>
        <dbReference type="ARBA" id="ARBA00004871"/>
    </source>
</evidence>
<feature type="domain" description="Shikimate dehydrogenase substrate binding N-terminal" evidence="10">
    <location>
        <begin position="12"/>
        <end position="92"/>
    </location>
</feature>
<dbReference type="GO" id="GO:0009073">
    <property type="term" value="P:aromatic amino acid family biosynthetic process"/>
    <property type="evidence" value="ECO:0007669"/>
    <property type="project" value="UniProtKB-KW"/>
</dbReference>
<dbReference type="EC" id="1.1.1.25" evidence="2 8"/>
<keyword evidence="3 8" id="KW-0028">Amino-acid biosynthesis</keyword>
<feature type="binding site" evidence="8">
    <location>
        <position position="242"/>
    </location>
    <ligand>
        <name>shikimate</name>
        <dbReference type="ChEBI" id="CHEBI:36208"/>
    </ligand>
</feature>
<evidence type="ECO:0000256" key="8">
    <source>
        <dbReference type="HAMAP-Rule" id="MF_00222"/>
    </source>
</evidence>
<evidence type="ECO:0000313" key="12">
    <source>
        <dbReference type="EMBL" id="OCC16212.1"/>
    </source>
</evidence>
<dbReference type="InterPro" id="IPR036291">
    <property type="entry name" value="NAD(P)-bd_dom_sf"/>
</dbReference>
<feature type="binding site" evidence="8">
    <location>
        <position position="212"/>
    </location>
    <ligand>
        <name>NADP(+)</name>
        <dbReference type="ChEBI" id="CHEBI:58349"/>
    </ligand>
</feature>
<reference evidence="12 13" key="1">
    <citation type="submission" date="2016-06" db="EMBL/GenBank/DDBJ databases">
        <title>Respiratory ammonification of nitrate coupled to the oxidation of elemental sulfur in deep-sea autotrophic thermophilic bacteria.</title>
        <authorList>
            <person name="Slobodkina G.B."/>
            <person name="Mardanov A.V."/>
            <person name="Ravin N.V."/>
            <person name="Frolova A.A."/>
            <person name="Viryasiv M.B."/>
            <person name="Chernyh N.A."/>
            <person name="Bonch-Osmolovskaya E.A."/>
            <person name="Slobodkin A.I."/>
        </authorList>
    </citation>
    <scope>NUCLEOTIDE SEQUENCE [LARGE SCALE GENOMIC DNA]</scope>
    <source>
        <strain evidence="12 13">S69</strain>
    </source>
</reference>
<organism evidence="12 13">
    <name type="scientific">Dissulfuribacter thermophilus</name>
    <dbReference type="NCBI Taxonomy" id="1156395"/>
    <lineage>
        <taxon>Bacteria</taxon>
        <taxon>Pseudomonadati</taxon>
        <taxon>Thermodesulfobacteriota</taxon>
        <taxon>Dissulfuribacteria</taxon>
        <taxon>Dissulfuribacterales</taxon>
        <taxon>Dissulfuribacteraceae</taxon>
        <taxon>Dissulfuribacter</taxon>
    </lineage>
</organism>
<dbReference type="STRING" id="1156395.DBT_0029"/>
<dbReference type="NCBIfam" id="TIGR00507">
    <property type="entry name" value="aroE"/>
    <property type="match status" value="1"/>
</dbReference>
<dbReference type="Pfam" id="PF01488">
    <property type="entry name" value="Shikimate_DH"/>
    <property type="match status" value="1"/>
</dbReference>
<dbReference type="SUPFAM" id="SSF53223">
    <property type="entry name" value="Aminoacid dehydrogenase-like, N-terminal domain"/>
    <property type="match status" value="1"/>
</dbReference>
<dbReference type="OrthoDB" id="9792692at2"/>
<protein>
    <recommendedName>
        <fullName evidence="2 8">Shikimate dehydrogenase (NADP(+))</fullName>
        <shortName evidence="8">SDH</shortName>
        <ecNumber evidence="2 8">1.1.1.25</ecNumber>
    </recommendedName>
</protein>
<dbReference type="Proteomes" id="UP000093080">
    <property type="component" value="Unassembled WGS sequence"/>
</dbReference>
<comment type="subunit">
    <text evidence="8">Homodimer.</text>
</comment>